<keyword evidence="2" id="KW-1185">Reference proteome</keyword>
<reference evidence="2" key="1">
    <citation type="journal article" date="2023" name="G3 (Bethesda)">
        <title>Genome assembly and association tests identify interacting loci associated with vigor, precocity, and sex in interspecific pistachio rootstocks.</title>
        <authorList>
            <person name="Palmer W."/>
            <person name="Jacygrad E."/>
            <person name="Sagayaradj S."/>
            <person name="Cavanaugh K."/>
            <person name="Han R."/>
            <person name="Bertier L."/>
            <person name="Beede B."/>
            <person name="Kafkas S."/>
            <person name="Golino D."/>
            <person name="Preece J."/>
            <person name="Michelmore R."/>
        </authorList>
    </citation>
    <scope>NUCLEOTIDE SEQUENCE [LARGE SCALE GENOMIC DNA]</scope>
</reference>
<evidence type="ECO:0000313" key="1">
    <source>
        <dbReference type="EMBL" id="KAJ0078944.1"/>
    </source>
</evidence>
<protein>
    <submittedName>
        <fullName evidence="1">Uncharacterized protein</fullName>
    </submittedName>
</protein>
<gene>
    <name evidence="1" type="ORF">Patl1_23006</name>
</gene>
<comment type="caution">
    <text evidence="1">The sequence shown here is derived from an EMBL/GenBank/DDBJ whole genome shotgun (WGS) entry which is preliminary data.</text>
</comment>
<dbReference type="Proteomes" id="UP001164250">
    <property type="component" value="Chromosome 13"/>
</dbReference>
<sequence length="397" mass="42994">MLILFVLFIMPGRAPSSETVIEYEMNGRKFPPNLKLSKSYAVIFDAGSSGSRVHVYCFDQNLDLVPIGEDLELFVQIKPGLSAYANDPQLAANSLTTLLDKAQSVVPQDLRSKTPVRVGATAGLRQLEGDASDRILQAVILFCYPILWLGIFSNIKAPSRPDGVTVLDGTQEGAYEWVTINYLLGRLGKKYSKTVGVVDLGGGSVQMAYAISGGGGWNGSKVIRRRGFICKGNDSDGNKIFPLCSQLLALWFISSSSRNLEGSYKYGGKDYKASASPSGSNLEQCRSTAIEALSVNDSCTHMKCTFGGIWNGGGGDGQKSLFVASFFFDRAAEAGFIDSKQAVAKVRPADFETAAKRACQTRLEDAKSAFPHVEEANLAIHLHGSCLPAYFASYWIW</sequence>
<accession>A0ACC0ZYA1</accession>
<proteinExistence type="predicted"/>
<dbReference type="EMBL" id="CM047909">
    <property type="protein sequence ID" value="KAJ0078944.1"/>
    <property type="molecule type" value="Genomic_DNA"/>
</dbReference>
<evidence type="ECO:0000313" key="2">
    <source>
        <dbReference type="Proteomes" id="UP001164250"/>
    </source>
</evidence>
<organism evidence="1 2">
    <name type="scientific">Pistacia atlantica</name>
    <dbReference type="NCBI Taxonomy" id="434234"/>
    <lineage>
        <taxon>Eukaryota</taxon>
        <taxon>Viridiplantae</taxon>
        <taxon>Streptophyta</taxon>
        <taxon>Embryophyta</taxon>
        <taxon>Tracheophyta</taxon>
        <taxon>Spermatophyta</taxon>
        <taxon>Magnoliopsida</taxon>
        <taxon>eudicotyledons</taxon>
        <taxon>Gunneridae</taxon>
        <taxon>Pentapetalae</taxon>
        <taxon>rosids</taxon>
        <taxon>malvids</taxon>
        <taxon>Sapindales</taxon>
        <taxon>Anacardiaceae</taxon>
        <taxon>Pistacia</taxon>
    </lineage>
</organism>
<name>A0ACC0ZYA1_9ROSI</name>